<evidence type="ECO:0000256" key="3">
    <source>
        <dbReference type="ARBA" id="ARBA00022692"/>
    </source>
</evidence>
<dbReference type="OrthoDB" id="9804361at2"/>
<sequence length="340" mass="35859">MRLINTVLFAACLAVMFTIPLWADQGILFIAGLVLVEMVFALSWNLLFGFTGLASFGHAAFFAIGAYLCGYALRADIGAPFLLLILAAGVAGALAAVLTGIVLLRRTTGIHLAIFTLALAEILRILVGYSTALGREDGLASIPRPSLELGFASFDLASGEAYYWFLCIAASVIVGFLWLICHGPFGRILVSIRQDPERTTFMGINVPAYRLAAFTISGATSGMAGALYAPWAQIVTPESAHWIHSTQPMLASLLGGAQSFWGPVVGTVLFSIINYSTRNLVGLAELVIGVVLLVIVLAAPSGVVGLVHELRRRLTARVSHAGPGAEGKAGSKGKFVQEAA</sequence>
<feature type="region of interest" description="Disordered" evidence="6">
    <location>
        <begin position="321"/>
        <end position="340"/>
    </location>
</feature>
<feature type="transmembrane region" description="Helical" evidence="7">
    <location>
        <begin position="81"/>
        <end position="104"/>
    </location>
</feature>
<dbReference type="GO" id="GO:0015658">
    <property type="term" value="F:branched-chain amino acid transmembrane transporter activity"/>
    <property type="evidence" value="ECO:0007669"/>
    <property type="project" value="InterPro"/>
</dbReference>
<dbReference type="InterPro" id="IPR001851">
    <property type="entry name" value="ABC_transp_permease"/>
</dbReference>
<protein>
    <submittedName>
        <fullName evidence="8">Branched-chain amino acid ABC transporter permease</fullName>
    </submittedName>
</protein>
<dbReference type="CDD" id="cd06581">
    <property type="entry name" value="TM_PBP1_LivM_like"/>
    <property type="match status" value="1"/>
</dbReference>
<feature type="transmembrane region" description="Helical" evidence="7">
    <location>
        <begin position="286"/>
        <end position="307"/>
    </location>
</feature>
<feature type="transmembrane region" description="Helical" evidence="7">
    <location>
        <begin position="250"/>
        <end position="274"/>
    </location>
</feature>
<dbReference type="InterPro" id="IPR043428">
    <property type="entry name" value="LivM-like"/>
</dbReference>
<comment type="subcellular location">
    <subcellularLocation>
        <location evidence="1">Cell membrane</location>
        <topology evidence="1">Multi-pass membrane protein</topology>
    </subcellularLocation>
</comment>
<keyword evidence="3 7" id="KW-0812">Transmembrane</keyword>
<name>A0A7X3MWS0_9HYPH</name>
<dbReference type="RefSeq" id="WP_160888411.1">
    <property type="nucleotide sequence ID" value="NZ_WURB01000043.1"/>
</dbReference>
<evidence type="ECO:0000313" key="8">
    <source>
        <dbReference type="EMBL" id="MXQ14696.1"/>
    </source>
</evidence>
<keyword evidence="5 7" id="KW-0472">Membrane</keyword>
<keyword evidence="2" id="KW-1003">Cell membrane</keyword>
<dbReference type="Pfam" id="PF02653">
    <property type="entry name" value="BPD_transp_2"/>
    <property type="match status" value="1"/>
</dbReference>
<dbReference type="PANTHER" id="PTHR30482">
    <property type="entry name" value="HIGH-AFFINITY BRANCHED-CHAIN AMINO ACID TRANSPORT SYSTEM PERMEASE"/>
    <property type="match status" value="1"/>
</dbReference>
<dbReference type="Proteomes" id="UP000436483">
    <property type="component" value="Unassembled WGS sequence"/>
</dbReference>
<dbReference type="PANTHER" id="PTHR30482:SF10">
    <property type="entry name" value="HIGH-AFFINITY BRANCHED-CHAIN AMINO ACID TRANSPORT PROTEIN BRAE"/>
    <property type="match status" value="1"/>
</dbReference>
<feature type="transmembrane region" description="Helical" evidence="7">
    <location>
        <begin position="208"/>
        <end position="229"/>
    </location>
</feature>
<organism evidence="8 9">
    <name type="scientific">Microvirga makkahensis</name>
    <dbReference type="NCBI Taxonomy" id="1128670"/>
    <lineage>
        <taxon>Bacteria</taxon>
        <taxon>Pseudomonadati</taxon>
        <taxon>Pseudomonadota</taxon>
        <taxon>Alphaproteobacteria</taxon>
        <taxon>Hyphomicrobiales</taxon>
        <taxon>Methylobacteriaceae</taxon>
        <taxon>Microvirga</taxon>
    </lineage>
</organism>
<evidence type="ECO:0000256" key="2">
    <source>
        <dbReference type="ARBA" id="ARBA00022475"/>
    </source>
</evidence>
<evidence type="ECO:0000256" key="6">
    <source>
        <dbReference type="SAM" id="MobiDB-lite"/>
    </source>
</evidence>
<dbReference type="EMBL" id="WURB01000043">
    <property type="protein sequence ID" value="MXQ14696.1"/>
    <property type="molecule type" value="Genomic_DNA"/>
</dbReference>
<feature type="transmembrane region" description="Helical" evidence="7">
    <location>
        <begin position="47"/>
        <end position="69"/>
    </location>
</feature>
<evidence type="ECO:0000256" key="1">
    <source>
        <dbReference type="ARBA" id="ARBA00004651"/>
    </source>
</evidence>
<comment type="caution">
    <text evidence="8">The sequence shown here is derived from an EMBL/GenBank/DDBJ whole genome shotgun (WGS) entry which is preliminary data.</text>
</comment>
<proteinExistence type="predicted"/>
<reference evidence="8 9" key="1">
    <citation type="submission" date="2019-12" db="EMBL/GenBank/DDBJ databases">
        <authorList>
            <person name="Yuan C.-G."/>
        </authorList>
    </citation>
    <scope>NUCLEOTIDE SEQUENCE [LARGE SCALE GENOMIC DNA]</scope>
    <source>
        <strain evidence="8 9">KCTC 23863</strain>
    </source>
</reference>
<keyword evidence="4 7" id="KW-1133">Transmembrane helix</keyword>
<accession>A0A7X3MWS0</accession>
<feature type="transmembrane region" description="Helical" evidence="7">
    <location>
        <begin position="161"/>
        <end position="180"/>
    </location>
</feature>
<evidence type="ECO:0000256" key="5">
    <source>
        <dbReference type="ARBA" id="ARBA00023136"/>
    </source>
</evidence>
<evidence type="ECO:0000313" key="9">
    <source>
        <dbReference type="Proteomes" id="UP000436483"/>
    </source>
</evidence>
<dbReference type="AlphaFoldDB" id="A0A7X3MWS0"/>
<reference evidence="8 9" key="2">
    <citation type="submission" date="2020-01" db="EMBL/GenBank/DDBJ databases">
        <title>Microvirga sp. nov., an arsenate reduction bacterium isolated from Tibet hotspring sediments.</title>
        <authorList>
            <person name="Xian W.-D."/>
            <person name="Li W.-J."/>
        </authorList>
    </citation>
    <scope>NUCLEOTIDE SEQUENCE [LARGE SCALE GENOMIC DNA]</scope>
    <source>
        <strain evidence="8 9">KCTC 23863</strain>
    </source>
</reference>
<evidence type="ECO:0000256" key="7">
    <source>
        <dbReference type="SAM" id="Phobius"/>
    </source>
</evidence>
<gene>
    <name evidence="8" type="ORF">GR328_25260</name>
</gene>
<dbReference type="GO" id="GO:0005886">
    <property type="term" value="C:plasma membrane"/>
    <property type="evidence" value="ECO:0007669"/>
    <property type="project" value="UniProtKB-SubCell"/>
</dbReference>
<feature type="transmembrane region" description="Helical" evidence="7">
    <location>
        <begin position="110"/>
        <end position="127"/>
    </location>
</feature>
<keyword evidence="9" id="KW-1185">Reference proteome</keyword>
<evidence type="ECO:0000256" key="4">
    <source>
        <dbReference type="ARBA" id="ARBA00022989"/>
    </source>
</evidence>